<gene>
    <name evidence="7" type="ORF">B0H16DRAFT_1525346</name>
</gene>
<evidence type="ECO:0000256" key="5">
    <source>
        <dbReference type="ARBA" id="ARBA00023136"/>
    </source>
</evidence>
<evidence type="ECO:0000256" key="1">
    <source>
        <dbReference type="ARBA" id="ARBA00004127"/>
    </source>
</evidence>
<keyword evidence="3 6" id="KW-0812">Transmembrane</keyword>
<dbReference type="CDD" id="cd02435">
    <property type="entry name" value="CCC1"/>
    <property type="match status" value="1"/>
</dbReference>
<dbReference type="InterPro" id="IPR008217">
    <property type="entry name" value="Ccc1_fam"/>
</dbReference>
<keyword evidence="4 6" id="KW-1133">Transmembrane helix</keyword>
<dbReference type="Pfam" id="PF01988">
    <property type="entry name" value="VIT1"/>
    <property type="match status" value="1"/>
</dbReference>
<feature type="transmembrane region" description="Helical" evidence="6">
    <location>
        <begin position="90"/>
        <end position="113"/>
    </location>
</feature>
<evidence type="ECO:0000256" key="4">
    <source>
        <dbReference type="ARBA" id="ARBA00022989"/>
    </source>
</evidence>
<comment type="subcellular location">
    <subcellularLocation>
        <location evidence="1">Endomembrane system</location>
        <topology evidence="1">Multi-pass membrane protein</topology>
    </subcellularLocation>
</comment>
<dbReference type="GO" id="GO:0030026">
    <property type="term" value="P:intracellular manganese ion homeostasis"/>
    <property type="evidence" value="ECO:0007669"/>
    <property type="project" value="InterPro"/>
</dbReference>
<comment type="caution">
    <text evidence="7">The sequence shown here is derived from an EMBL/GenBank/DDBJ whole genome shotgun (WGS) entry which is preliminary data.</text>
</comment>
<protein>
    <submittedName>
        <fullName evidence="7">VIT family-domain-containing protein</fullName>
    </submittedName>
</protein>
<comment type="similarity">
    <text evidence="2">Belongs to the CCC1 family.</text>
</comment>
<dbReference type="Proteomes" id="UP001215598">
    <property type="component" value="Unassembled WGS sequence"/>
</dbReference>
<sequence length="305" mass="31595">MTALSVPLPSRKASPLGKHSSIWLLETPEPPAGQCGHSRPNGICCKDLKGDDRTLIDPDVVRDVVIGLSDGLTVPFALAAGLSSLGESRLVVLGGVAELIAGAISMGIGGFLASQAERDHYRFLRGATSARVLRSCDSEMEREVAEVLGPVGVDAATCRAVARNLRDVEIHAPTTAGRLDLESHGLRWSKEVGLTPFLLKFGAGLEEVPSSRLYISASTIGAGYLVGGIIPLIPYFFISRAHVALMWSALITGLVLLVFGAVKARVTGAGIGAGGYIWGACTTLLVGGVAAAAAFGIVKALEAGD</sequence>
<reference evidence="7" key="1">
    <citation type="submission" date="2023-03" db="EMBL/GenBank/DDBJ databases">
        <title>Massive genome expansion in bonnet fungi (Mycena s.s.) driven by repeated elements and novel gene families across ecological guilds.</title>
        <authorList>
            <consortium name="Lawrence Berkeley National Laboratory"/>
            <person name="Harder C.B."/>
            <person name="Miyauchi S."/>
            <person name="Viragh M."/>
            <person name="Kuo A."/>
            <person name="Thoen E."/>
            <person name="Andreopoulos B."/>
            <person name="Lu D."/>
            <person name="Skrede I."/>
            <person name="Drula E."/>
            <person name="Henrissat B."/>
            <person name="Morin E."/>
            <person name="Kohler A."/>
            <person name="Barry K."/>
            <person name="LaButti K."/>
            <person name="Morin E."/>
            <person name="Salamov A."/>
            <person name="Lipzen A."/>
            <person name="Mereny Z."/>
            <person name="Hegedus B."/>
            <person name="Baldrian P."/>
            <person name="Stursova M."/>
            <person name="Weitz H."/>
            <person name="Taylor A."/>
            <person name="Grigoriev I.V."/>
            <person name="Nagy L.G."/>
            <person name="Martin F."/>
            <person name="Kauserud H."/>
        </authorList>
    </citation>
    <scope>NUCLEOTIDE SEQUENCE</scope>
    <source>
        <strain evidence="7">CBHHK182m</strain>
    </source>
</reference>
<keyword evidence="8" id="KW-1185">Reference proteome</keyword>
<dbReference type="GO" id="GO:0012505">
    <property type="term" value="C:endomembrane system"/>
    <property type="evidence" value="ECO:0007669"/>
    <property type="project" value="UniProtKB-SubCell"/>
</dbReference>
<keyword evidence="5 6" id="KW-0472">Membrane</keyword>
<name>A0AAD7JI72_9AGAR</name>
<feature type="transmembrane region" description="Helical" evidence="6">
    <location>
        <begin position="213"/>
        <end position="238"/>
    </location>
</feature>
<evidence type="ECO:0000256" key="3">
    <source>
        <dbReference type="ARBA" id="ARBA00022692"/>
    </source>
</evidence>
<organism evidence="7 8">
    <name type="scientific">Mycena metata</name>
    <dbReference type="NCBI Taxonomy" id="1033252"/>
    <lineage>
        <taxon>Eukaryota</taxon>
        <taxon>Fungi</taxon>
        <taxon>Dikarya</taxon>
        <taxon>Basidiomycota</taxon>
        <taxon>Agaricomycotina</taxon>
        <taxon>Agaricomycetes</taxon>
        <taxon>Agaricomycetidae</taxon>
        <taxon>Agaricales</taxon>
        <taxon>Marasmiineae</taxon>
        <taxon>Mycenaceae</taxon>
        <taxon>Mycena</taxon>
    </lineage>
</organism>
<feature type="transmembrane region" description="Helical" evidence="6">
    <location>
        <begin position="276"/>
        <end position="298"/>
    </location>
</feature>
<evidence type="ECO:0000313" key="8">
    <source>
        <dbReference type="Proteomes" id="UP001215598"/>
    </source>
</evidence>
<accession>A0AAD7JI72</accession>
<dbReference type="EMBL" id="JARKIB010000026">
    <property type="protein sequence ID" value="KAJ7765361.1"/>
    <property type="molecule type" value="Genomic_DNA"/>
</dbReference>
<evidence type="ECO:0000256" key="6">
    <source>
        <dbReference type="SAM" id="Phobius"/>
    </source>
</evidence>
<proteinExistence type="inferred from homology"/>
<dbReference type="PANTHER" id="PTHR31851">
    <property type="entry name" value="FE(2+)/MN(2+) TRANSPORTER PCL1"/>
    <property type="match status" value="1"/>
</dbReference>
<evidence type="ECO:0000313" key="7">
    <source>
        <dbReference type="EMBL" id="KAJ7765361.1"/>
    </source>
</evidence>
<dbReference type="AlphaFoldDB" id="A0AAD7JI72"/>
<dbReference type="GO" id="GO:0005384">
    <property type="term" value="F:manganese ion transmembrane transporter activity"/>
    <property type="evidence" value="ECO:0007669"/>
    <property type="project" value="InterPro"/>
</dbReference>
<feature type="transmembrane region" description="Helical" evidence="6">
    <location>
        <begin position="244"/>
        <end position="264"/>
    </location>
</feature>
<evidence type="ECO:0000256" key="2">
    <source>
        <dbReference type="ARBA" id="ARBA00007049"/>
    </source>
</evidence>